<dbReference type="InterPro" id="IPR041452">
    <property type="entry name" value="APAF1_C"/>
</dbReference>
<keyword evidence="8" id="KW-1185">Reference proteome</keyword>
<dbReference type="PANTHER" id="PTHR19848:SF8">
    <property type="entry name" value="F-BOX AND WD REPEAT DOMAIN CONTAINING 7"/>
    <property type="match status" value="1"/>
</dbReference>
<keyword evidence="2" id="KW-0677">Repeat</keyword>
<reference evidence="7 8" key="1">
    <citation type="journal article" date="2019" name="Int. J. Syst. Evol. Microbiol.">
        <title>The Global Catalogue of Microorganisms (GCM) 10K type strain sequencing project: providing services to taxonomists for standard genome sequencing and annotation.</title>
        <authorList>
            <consortium name="The Broad Institute Genomics Platform"/>
            <consortium name="The Broad Institute Genome Sequencing Center for Infectious Disease"/>
            <person name="Wu L."/>
            <person name="Ma J."/>
        </authorList>
    </citation>
    <scope>NUCLEOTIDE SEQUENCE [LARGE SCALE GENOMIC DNA]</scope>
    <source>
        <strain evidence="7 8">JCM 3380</strain>
    </source>
</reference>
<evidence type="ECO:0000256" key="3">
    <source>
        <dbReference type="PROSITE-ProRule" id="PRU00221"/>
    </source>
</evidence>
<dbReference type="InterPro" id="IPR001680">
    <property type="entry name" value="WD40_rpt"/>
</dbReference>
<proteinExistence type="predicted"/>
<dbReference type="Gene3D" id="1.25.40.370">
    <property type="match status" value="1"/>
</dbReference>
<feature type="transmembrane region" description="Helical" evidence="4">
    <location>
        <begin position="7"/>
        <end position="25"/>
    </location>
</feature>
<evidence type="ECO:0000256" key="2">
    <source>
        <dbReference type="ARBA" id="ARBA00022737"/>
    </source>
</evidence>
<dbReference type="Proteomes" id="UP001500416">
    <property type="component" value="Unassembled WGS sequence"/>
</dbReference>
<dbReference type="SMART" id="SM00320">
    <property type="entry name" value="WD40"/>
    <property type="match status" value="6"/>
</dbReference>
<dbReference type="Gene3D" id="2.130.10.10">
    <property type="entry name" value="YVTN repeat-like/Quinoprotein amine dehydrogenase"/>
    <property type="match status" value="3"/>
</dbReference>
<dbReference type="SUPFAM" id="SSF52540">
    <property type="entry name" value="P-loop containing nucleoside triphosphate hydrolases"/>
    <property type="match status" value="1"/>
</dbReference>
<protein>
    <recommendedName>
        <fullName evidence="9">NB-ARC domain-containing protein</fullName>
    </recommendedName>
</protein>
<dbReference type="RefSeq" id="WP_343933167.1">
    <property type="nucleotide sequence ID" value="NZ_BAAABU010000003.1"/>
</dbReference>
<keyword evidence="4" id="KW-0812">Transmembrane</keyword>
<feature type="domain" description="APAF-1 helical" evidence="6">
    <location>
        <begin position="400"/>
        <end position="496"/>
    </location>
</feature>
<evidence type="ECO:0000313" key="7">
    <source>
        <dbReference type="EMBL" id="GAA0219939.1"/>
    </source>
</evidence>
<dbReference type="PRINTS" id="PR00364">
    <property type="entry name" value="DISEASERSIST"/>
</dbReference>
<dbReference type="InterPro" id="IPR036388">
    <property type="entry name" value="WH-like_DNA-bd_sf"/>
</dbReference>
<feature type="repeat" description="WD" evidence="3">
    <location>
        <begin position="802"/>
        <end position="833"/>
    </location>
</feature>
<evidence type="ECO:0000256" key="4">
    <source>
        <dbReference type="SAM" id="Phobius"/>
    </source>
</evidence>
<dbReference type="PANTHER" id="PTHR19848">
    <property type="entry name" value="WD40 REPEAT PROTEIN"/>
    <property type="match status" value="1"/>
</dbReference>
<keyword evidence="1 3" id="KW-0853">WD repeat</keyword>
<keyword evidence="4" id="KW-0472">Membrane</keyword>
<sequence length="1154" mass="123337">MQRQTWAAGAVTVVSIGVAVTVNLLTSGWSWVVFAVLAVLAAVWVALEVWRSSPRRERPGGAVVPARVDGFVPRPELTDQIVRALSSGGRGRVGITTTLAGAGGFGKTTLAAWVLRLPEVRELFPDQYWVTVGQEMRGAALADAVNDVIGQVTGRRPGFTSPEQAGLHLGGALAARKPPPLLVVDDVWTSEQLRPFLDAARTCTLLVTTRVPDLLAAAEAQTIRVDQMNPAQARDLLVGGLGELPDDLRERLLDRTGRWPLALRLANSALRRTARDGGDIAQAAERLVRRLGDVGPTALDVADPAGRERTVAATLESSLGVLGDRRDRAIELAIFPEDTEVPPDVVALLWHSTAGLSADDSERLCQELVELSLVERGGTRIRLHDVIRTYLRHECGPDRLTALHRDLLDRAAAALPDPGSWWALPTSAEYLWRWLGYHLNGAGRGTELAELATTPGWVTGKLRRLGPVAVAEDLALVATPLAGELARVLDRIGHLLVPGDLDHAVVNALAHRLPDLPAFHELRAAALAEVAGHPRLTPWRPLPDLPDPALNRVLVGHDDYTERVFCAPDGTWLATAGGDGVRVWHPGTGRLLRVVPRTVSPFSGDTCALSRDGRTLAVDGRANTTLLLDTTTWEPSTTVLRHGAHGPDLRCFTADNKTLVTIGDDKLVVWDVGTGRAVRTFKTPPGTEHCVSLDDGQVLTADDEGLKVWNLDAGVPVARCDPQRATGTPVVGLDGRCVAVPTGDGLLVWDLAEPARPPVVLHYHPNLSAAVFLPDGRTLATGDETGLIVLWDTAGWQPTAWIAAHAGSVQDLAVTPNGVLVSLGGDATVRLWNPDHAGGGDAPTRGTAQPDLCAAAADGSWLAVSDDVSVVVYDPATAAVVAELRYTGVVWAMTALGSDTLVIDKLSGMIVCRSDNWQASRSLALPSTWSLDAAASRANLVLATDSTTDTAGLWDVSTWAPPTFVEVGEELRPVAGPPAEPGKLRRALARKRGKRSRTSIYGELAPDGSWVALSRGDRLRVADPRTWAPIASCRLPGEVQGVLVSPDGGRLLVRSGPTLHMVDTATWKVDRGFGGLEWPWSSEDLAWSPDGTMLATSSEDRVLRVHDSRDGRVVAEFRLDGELKAVRWVGPDRLVVVGGRGVYWFAYSAGSPAS</sequence>
<dbReference type="PROSITE" id="PS50082">
    <property type="entry name" value="WD_REPEATS_2"/>
    <property type="match status" value="2"/>
</dbReference>
<evidence type="ECO:0000313" key="8">
    <source>
        <dbReference type="Proteomes" id="UP001500416"/>
    </source>
</evidence>
<evidence type="ECO:0000256" key="1">
    <source>
        <dbReference type="ARBA" id="ARBA00022574"/>
    </source>
</evidence>
<gene>
    <name evidence="7" type="ORF">GCM10010492_17500</name>
</gene>
<dbReference type="InterPro" id="IPR002182">
    <property type="entry name" value="NB-ARC"/>
</dbReference>
<dbReference type="PROSITE" id="PS50294">
    <property type="entry name" value="WD_REPEATS_REGION"/>
    <property type="match status" value="1"/>
</dbReference>
<name>A0ABN0TEY5_9PSEU</name>
<accession>A0ABN0TEY5</accession>
<dbReference type="EMBL" id="BAAABU010000003">
    <property type="protein sequence ID" value="GAA0219939.1"/>
    <property type="molecule type" value="Genomic_DNA"/>
</dbReference>
<dbReference type="Gene3D" id="3.40.50.300">
    <property type="entry name" value="P-loop containing nucleotide triphosphate hydrolases"/>
    <property type="match status" value="1"/>
</dbReference>
<dbReference type="Pfam" id="PF00931">
    <property type="entry name" value="NB-ARC"/>
    <property type="match status" value="1"/>
</dbReference>
<organism evidence="7 8">
    <name type="scientific">Saccharothrix mutabilis subsp. mutabilis</name>
    <dbReference type="NCBI Taxonomy" id="66855"/>
    <lineage>
        <taxon>Bacteria</taxon>
        <taxon>Bacillati</taxon>
        <taxon>Actinomycetota</taxon>
        <taxon>Actinomycetes</taxon>
        <taxon>Pseudonocardiales</taxon>
        <taxon>Pseudonocardiaceae</taxon>
        <taxon>Saccharothrix</taxon>
    </lineage>
</organism>
<comment type="caution">
    <text evidence="7">The sequence shown here is derived from an EMBL/GenBank/DDBJ whole genome shotgun (WGS) entry which is preliminary data.</text>
</comment>
<keyword evidence="4" id="KW-1133">Transmembrane helix</keyword>
<dbReference type="InterPro" id="IPR036322">
    <property type="entry name" value="WD40_repeat_dom_sf"/>
</dbReference>
<evidence type="ECO:0008006" key="9">
    <source>
        <dbReference type="Google" id="ProtNLM"/>
    </source>
</evidence>
<evidence type="ECO:0000259" key="6">
    <source>
        <dbReference type="Pfam" id="PF17908"/>
    </source>
</evidence>
<dbReference type="SUPFAM" id="SSF50978">
    <property type="entry name" value="WD40 repeat-like"/>
    <property type="match status" value="3"/>
</dbReference>
<feature type="domain" description="NB-ARC" evidence="5">
    <location>
        <begin position="79"/>
        <end position="237"/>
    </location>
</feature>
<dbReference type="InterPro" id="IPR015943">
    <property type="entry name" value="WD40/YVTN_repeat-like_dom_sf"/>
</dbReference>
<dbReference type="Pfam" id="PF00400">
    <property type="entry name" value="WD40"/>
    <property type="match status" value="4"/>
</dbReference>
<dbReference type="InterPro" id="IPR027417">
    <property type="entry name" value="P-loop_NTPase"/>
</dbReference>
<evidence type="ECO:0000259" key="5">
    <source>
        <dbReference type="Pfam" id="PF00931"/>
    </source>
</evidence>
<dbReference type="Pfam" id="PF17908">
    <property type="entry name" value="APAF1_C"/>
    <property type="match status" value="1"/>
</dbReference>
<feature type="repeat" description="WD" evidence="3">
    <location>
        <begin position="1085"/>
        <end position="1116"/>
    </location>
</feature>
<dbReference type="Gene3D" id="1.10.10.10">
    <property type="entry name" value="Winged helix-like DNA-binding domain superfamily/Winged helix DNA-binding domain"/>
    <property type="match status" value="1"/>
</dbReference>
<feature type="transmembrane region" description="Helical" evidence="4">
    <location>
        <begin position="31"/>
        <end position="50"/>
    </location>
</feature>